<keyword evidence="2 5" id="KW-0812">Transmembrane</keyword>
<feature type="transmembrane region" description="Helical" evidence="5">
    <location>
        <begin position="144"/>
        <end position="164"/>
    </location>
</feature>
<keyword evidence="3 5" id="KW-1133">Transmembrane helix</keyword>
<dbReference type="SUPFAM" id="SSF144091">
    <property type="entry name" value="Rhomboid-like"/>
    <property type="match status" value="1"/>
</dbReference>
<dbReference type="Proteomes" id="UP001158576">
    <property type="component" value="Chromosome PAR"/>
</dbReference>
<evidence type="ECO:0000256" key="3">
    <source>
        <dbReference type="ARBA" id="ARBA00022989"/>
    </source>
</evidence>
<sequence>MKNKVNSAKALKANQISYFWNRSEACIKVKSDSEFGFDEEWKRHKANCSQKERLSISELYQNAPFKFVPALHSSNSEVMPLPGEFFQSKSSVQKSDSVFGFDRSWRERHNIADLRNSSIFSRAFHGIVLPPRFDDEYNSVDRSIIRYPIFFPFLVTLSLATNFFKHYDYLVMEKHTKLYEIWRFWTYSLVCESWTGFYISTAYQLFVCCPYEIVFGSKSSIITYNLGILLASIFFMLQSSDKILIGTLGGNLSIAIPLIYLALRGLIKADIMQNIIRILSHILWMGKIPLQSSTFFHF</sequence>
<gene>
    <name evidence="6" type="ORF">OKIOD_LOCUS1895</name>
</gene>
<comment type="subcellular location">
    <subcellularLocation>
        <location evidence="1">Membrane</location>
        <topology evidence="1">Multi-pass membrane protein</topology>
    </subcellularLocation>
</comment>
<dbReference type="EMBL" id="OU015568">
    <property type="protein sequence ID" value="CAG5083292.1"/>
    <property type="molecule type" value="Genomic_DNA"/>
</dbReference>
<organism evidence="6 7">
    <name type="scientific">Oikopleura dioica</name>
    <name type="common">Tunicate</name>
    <dbReference type="NCBI Taxonomy" id="34765"/>
    <lineage>
        <taxon>Eukaryota</taxon>
        <taxon>Metazoa</taxon>
        <taxon>Chordata</taxon>
        <taxon>Tunicata</taxon>
        <taxon>Appendicularia</taxon>
        <taxon>Copelata</taxon>
        <taxon>Oikopleuridae</taxon>
        <taxon>Oikopleura</taxon>
    </lineage>
</organism>
<accession>A0ABN7RU71</accession>
<evidence type="ECO:0000313" key="7">
    <source>
        <dbReference type="Proteomes" id="UP001158576"/>
    </source>
</evidence>
<keyword evidence="4 5" id="KW-0472">Membrane</keyword>
<name>A0ABN7RU71_OIKDI</name>
<evidence type="ECO:0000313" key="6">
    <source>
        <dbReference type="EMBL" id="CAG5083292.1"/>
    </source>
</evidence>
<feature type="transmembrane region" description="Helical" evidence="5">
    <location>
        <begin position="221"/>
        <end position="237"/>
    </location>
</feature>
<evidence type="ECO:0000256" key="2">
    <source>
        <dbReference type="ARBA" id="ARBA00022692"/>
    </source>
</evidence>
<evidence type="ECO:0000256" key="4">
    <source>
        <dbReference type="ARBA" id="ARBA00023136"/>
    </source>
</evidence>
<feature type="transmembrane region" description="Helical" evidence="5">
    <location>
        <begin position="184"/>
        <end position="209"/>
    </location>
</feature>
<evidence type="ECO:0000256" key="5">
    <source>
        <dbReference type="SAM" id="Phobius"/>
    </source>
</evidence>
<reference evidence="6 7" key="1">
    <citation type="submission" date="2021-04" db="EMBL/GenBank/DDBJ databases">
        <authorList>
            <person name="Bliznina A."/>
        </authorList>
    </citation>
    <scope>NUCLEOTIDE SEQUENCE [LARGE SCALE GENOMIC DNA]</scope>
</reference>
<protein>
    <submittedName>
        <fullName evidence="6">Oidioi.mRNA.OKI2018_I69.PAR.g10337.t1.cds</fullName>
    </submittedName>
</protein>
<evidence type="ECO:0000256" key="1">
    <source>
        <dbReference type="ARBA" id="ARBA00004141"/>
    </source>
</evidence>
<dbReference type="InterPro" id="IPR035952">
    <property type="entry name" value="Rhomboid-like_sf"/>
</dbReference>
<proteinExistence type="predicted"/>
<feature type="transmembrane region" description="Helical" evidence="5">
    <location>
        <begin position="243"/>
        <end position="263"/>
    </location>
</feature>
<keyword evidence="7" id="KW-1185">Reference proteome</keyword>